<keyword evidence="4 7" id="KW-0812">Transmembrane</keyword>
<proteinExistence type="predicted"/>
<evidence type="ECO:0000256" key="4">
    <source>
        <dbReference type="ARBA" id="ARBA00022692"/>
    </source>
</evidence>
<keyword evidence="5 7" id="KW-1133">Transmembrane helix</keyword>
<dbReference type="InterPro" id="IPR048279">
    <property type="entry name" value="MdtK-like"/>
</dbReference>
<reference evidence="8 9" key="1">
    <citation type="submission" date="2024-04" db="EMBL/GenBank/DDBJ databases">
        <title>Defined microbial consortia suppress multidrug-resistant proinflammatory Enterobacteriaceae via ecological control.</title>
        <authorList>
            <person name="Furuichi M."/>
            <person name="Kawaguchi T."/>
            <person name="Pust M."/>
            <person name="Yasuma K."/>
            <person name="Plichta D."/>
            <person name="Hasegawa N."/>
            <person name="Ohya T."/>
            <person name="Bhattarai S."/>
            <person name="Sasajima S."/>
            <person name="Aoto Y."/>
            <person name="Tuganbaev T."/>
            <person name="Yaginuma M."/>
            <person name="Ueda M."/>
            <person name="Okahashi N."/>
            <person name="Amafuji K."/>
            <person name="Kiridooshi Y."/>
            <person name="Sugita K."/>
            <person name="Strazar M."/>
            <person name="Skelly A."/>
            <person name="Suda W."/>
            <person name="Hattori M."/>
            <person name="Nakamoto N."/>
            <person name="Caballero S."/>
            <person name="Norman J."/>
            <person name="Olle B."/>
            <person name="Tanoue T."/>
            <person name="Arita M."/>
            <person name="Bucci V."/>
            <person name="Atarashi K."/>
            <person name="Xavier R."/>
            <person name="Honda K."/>
        </authorList>
    </citation>
    <scope>NUCLEOTIDE SEQUENCE [LARGE SCALE GENOMIC DNA]</scope>
    <source>
        <strain evidence="9">k34-0107-D12</strain>
    </source>
</reference>
<name>A0ABQ0C0B6_9FIRM</name>
<comment type="subcellular location">
    <subcellularLocation>
        <location evidence="1">Cell membrane</location>
        <topology evidence="1">Multi-pass membrane protein</topology>
    </subcellularLocation>
</comment>
<feature type="transmembrane region" description="Helical" evidence="7">
    <location>
        <begin position="202"/>
        <end position="218"/>
    </location>
</feature>
<feature type="transmembrane region" description="Helical" evidence="7">
    <location>
        <begin position="396"/>
        <end position="416"/>
    </location>
</feature>
<dbReference type="InterPro" id="IPR047135">
    <property type="entry name" value="YsiQ"/>
</dbReference>
<feature type="transmembrane region" description="Helical" evidence="7">
    <location>
        <begin position="359"/>
        <end position="384"/>
    </location>
</feature>
<keyword evidence="6 7" id="KW-0472">Membrane</keyword>
<dbReference type="PANTHER" id="PTHR42925">
    <property type="entry name" value="MULTIDRUG AND TOXIN EFFLUX PROTEIN MATE FAMILY"/>
    <property type="match status" value="1"/>
</dbReference>
<dbReference type="PIRSF" id="PIRSF006603">
    <property type="entry name" value="DinF"/>
    <property type="match status" value="1"/>
</dbReference>
<evidence type="ECO:0000256" key="6">
    <source>
        <dbReference type="ARBA" id="ARBA00023136"/>
    </source>
</evidence>
<sequence>MKARRSTELVEKKDFYKELFSLAIPIGMQNLLVALIGASDALMLGRLTQDAVSAVSLANQIAFIMSLFSGAVVGGGGALIAQYWGKGDWTMVKNLFCMLIKWAFGISFVFFALAMFAPELLMRIYTPDTALIKIGASYLRAVSLSYLFTGVTQCYYLIMKLEGKAPKSVLISVVTLITDVVLDFFLIYGFAGVPKLGANGSAYSTVVVELVALIWCIAESHRGESIRPDLQGFQWFSIDITKDLFKIALPMLGSSLAWGFGFSMHSLIMGHLGSDATAAASIASVAQELITCVCKGISVGAGIMVGKLLGQNLFDKAKEYGKKFCHISIWAGIIHMALLCILGPIVAEFFVLSETAKHYLVIMLVFSAFYVFAYSINTVIVCGIFPAGGDAGYDALSVFFASWCFALPLALLGTFVFHWPVIVVYILMCADEIVKIPWLYPRYKKYLWLNNLTREESSEMVNA</sequence>
<dbReference type="PANTHER" id="PTHR42925:SF2">
    <property type="entry name" value="NA+ DRIVEN MULTIDRUG EFFLUX PUMP"/>
    <property type="match status" value="1"/>
</dbReference>
<feature type="transmembrane region" description="Helical" evidence="7">
    <location>
        <begin position="324"/>
        <end position="347"/>
    </location>
</feature>
<organism evidence="8 9">
    <name type="scientific">Blautia parvula</name>
    <dbReference type="NCBI Taxonomy" id="2877527"/>
    <lineage>
        <taxon>Bacteria</taxon>
        <taxon>Bacillati</taxon>
        <taxon>Bacillota</taxon>
        <taxon>Clostridia</taxon>
        <taxon>Lachnospirales</taxon>
        <taxon>Lachnospiraceae</taxon>
        <taxon>Blautia</taxon>
    </lineage>
</organism>
<feature type="transmembrane region" description="Helical" evidence="7">
    <location>
        <begin position="137"/>
        <end position="158"/>
    </location>
</feature>
<protein>
    <submittedName>
        <fullName evidence="8">MATE family efflux transporter</fullName>
    </submittedName>
</protein>
<keyword evidence="2" id="KW-0813">Transport</keyword>
<feature type="transmembrane region" description="Helical" evidence="7">
    <location>
        <begin position="61"/>
        <end position="84"/>
    </location>
</feature>
<gene>
    <name evidence="8" type="ORF">K340107D12_50570</name>
</gene>
<accession>A0ABQ0C0B6</accession>
<dbReference type="InterPro" id="IPR002528">
    <property type="entry name" value="MATE_fam"/>
</dbReference>
<feature type="transmembrane region" description="Helical" evidence="7">
    <location>
        <begin position="96"/>
        <end position="117"/>
    </location>
</feature>
<feature type="transmembrane region" description="Helical" evidence="7">
    <location>
        <begin position="20"/>
        <end position="41"/>
    </location>
</feature>
<keyword evidence="3" id="KW-1003">Cell membrane</keyword>
<evidence type="ECO:0000313" key="9">
    <source>
        <dbReference type="Proteomes" id="UP001600941"/>
    </source>
</evidence>
<dbReference type="Proteomes" id="UP001600941">
    <property type="component" value="Unassembled WGS sequence"/>
</dbReference>
<dbReference type="RefSeq" id="WP_227211734.1">
    <property type="nucleotide sequence ID" value="NZ_BAABZQ010000001.1"/>
</dbReference>
<feature type="transmembrane region" description="Helical" evidence="7">
    <location>
        <begin position="170"/>
        <end position="190"/>
    </location>
</feature>
<evidence type="ECO:0000256" key="2">
    <source>
        <dbReference type="ARBA" id="ARBA00022448"/>
    </source>
</evidence>
<dbReference type="Pfam" id="PF01554">
    <property type="entry name" value="MatE"/>
    <property type="match status" value="2"/>
</dbReference>
<evidence type="ECO:0000256" key="5">
    <source>
        <dbReference type="ARBA" id="ARBA00022989"/>
    </source>
</evidence>
<evidence type="ECO:0000256" key="3">
    <source>
        <dbReference type="ARBA" id="ARBA00022475"/>
    </source>
</evidence>
<dbReference type="EMBL" id="BAABZQ010000001">
    <property type="protein sequence ID" value="GAA6502241.1"/>
    <property type="molecule type" value="Genomic_DNA"/>
</dbReference>
<evidence type="ECO:0000256" key="1">
    <source>
        <dbReference type="ARBA" id="ARBA00004651"/>
    </source>
</evidence>
<evidence type="ECO:0000256" key="7">
    <source>
        <dbReference type="SAM" id="Phobius"/>
    </source>
</evidence>
<evidence type="ECO:0000313" key="8">
    <source>
        <dbReference type="EMBL" id="GAA6502241.1"/>
    </source>
</evidence>
<dbReference type="NCBIfam" id="TIGR00797">
    <property type="entry name" value="matE"/>
    <property type="match status" value="1"/>
</dbReference>
<comment type="caution">
    <text evidence="8">The sequence shown here is derived from an EMBL/GenBank/DDBJ whole genome shotgun (WGS) entry which is preliminary data.</text>
</comment>
<keyword evidence="9" id="KW-1185">Reference proteome</keyword>